<gene>
    <name evidence="1" type="ORF">BK138_27780</name>
</gene>
<reference evidence="1 2" key="1">
    <citation type="submission" date="2016-11" db="EMBL/GenBank/DDBJ databases">
        <title>Paenibacillus species isolates.</title>
        <authorList>
            <person name="Beno S.M."/>
        </authorList>
    </citation>
    <scope>NUCLEOTIDE SEQUENCE [LARGE SCALE GENOMIC DNA]</scope>
    <source>
        <strain evidence="1 2">FSL R5-0378</strain>
    </source>
</reference>
<evidence type="ECO:0000313" key="2">
    <source>
        <dbReference type="Proteomes" id="UP000187172"/>
    </source>
</evidence>
<evidence type="ECO:0000313" key="1">
    <source>
        <dbReference type="EMBL" id="OMF50405.1"/>
    </source>
</evidence>
<dbReference type="STRING" id="297318.BK138_27780"/>
<dbReference type="EMBL" id="MRTP01000011">
    <property type="protein sequence ID" value="OMF50405.1"/>
    <property type="molecule type" value="Genomic_DNA"/>
</dbReference>
<proteinExistence type="predicted"/>
<dbReference type="AlphaFoldDB" id="A0A1R1EEY5"/>
<name>A0A1R1EEY5_9BACL</name>
<comment type="caution">
    <text evidence="1">The sequence shown here is derived from an EMBL/GenBank/DDBJ whole genome shotgun (WGS) entry which is preliminary data.</text>
</comment>
<sequence length="195" mass="22547">MAQRLATEYVQTTLQMTEQQLNQFLHSAESCHVHPYVKVLDGGGQEIVLEDESGEAVHLPLERKGSLYICELSCRLVNPHLTNAVRKLFVACKGDGIVNRIYQGFTMMYYYEKGSVRKIAEVTTSQSKLVYEYKHTAGELQRMFQLTEVEQEISRLYQDINFWLDERNKAVTPEQIAVIDQKLRLTTHKWFALEA</sequence>
<dbReference type="Proteomes" id="UP000187172">
    <property type="component" value="Unassembled WGS sequence"/>
</dbReference>
<keyword evidence="2" id="KW-1185">Reference proteome</keyword>
<dbReference type="RefSeq" id="WP_076174350.1">
    <property type="nucleotide sequence ID" value="NZ_MRTP01000011.1"/>
</dbReference>
<protein>
    <submittedName>
        <fullName evidence="1">Non-ribosomal peptide synthetase module</fullName>
    </submittedName>
</protein>
<organism evidence="1 2">
    <name type="scientific">Paenibacillus rhizosphaerae</name>
    <dbReference type="NCBI Taxonomy" id="297318"/>
    <lineage>
        <taxon>Bacteria</taxon>
        <taxon>Bacillati</taxon>
        <taxon>Bacillota</taxon>
        <taxon>Bacilli</taxon>
        <taxon>Bacillales</taxon>
        <taxon>Paenibacillaceae</taxon>
        <taxon>Paenibacillus</taxon>
    </lineage>
</organism>
<accession>A0A1R1EEY5</accession>